<proteinExistence type="predicted"/>
<protein>
    <submittedName>
        <fullName evidence="5">Uncharacterized protein</fullName>
    </submittedName>
</protein>
<organism evidence="5 6">
    <name type="scientific">Mola mola</name>
    <name type="common">Ocean sunfish</name>
    <name type="synonym">Tetraodon mola</name>
    <dbReference type="NCBI Taxonomy" id="94237"/>
    <lineage>
        <taxon>Eukaryota</taxon>
        <taxon>Metazoa</taxon>
        <taxon>Chordata</taxon>
        <taxon>Craniata</taxon>
        <taxon>Vertebrata</taxon>
        <taxon>Euteleostomi</taxon>
        <taxon>Actinopterygii</taxon>
        <taxon>Neopterygii</taxon>
        <taxon>Teleostei</taxon>
        <taxon>Neoteleostei</taxon>
        <taxon>Acanthomorphata</taxon>
        <taxon>Eupercaria</taxon>
        <taxon>Tetraodontiformes</taxon>
        <taxon>Molidae</taxon>
        <taxon>Mola</taxon>
    </lineage>
</organism>
<dbReference type="InterPro" id="IPR036744">
    <property type="entry name" value="RAP_sf"/>
</dbReference>
<feature type="signal peptide" evidence="2">
    <location>
        <begin position="1"/>
        <end position="18"/>
    </location>
</feature>
<evidence type="ECO:0000259" key="4">
    <source>
        <dbReference type="Pfam" id="PF06401"/>
    </source>
</evidence>
<name>A0A3Q3WB98_MOLML</name>
<sequence length="347" mass="40754">MRLQRFVAALCLCGCVMAGKYSREVNEPKPSGSDGPTVEFRIAKLNQVWEKAKRMQLSPVRQVELHSDLKIQEKDELQWKKLKVDGLDENGEKEAQLRRNFNVILAKYGMDGKRDTRPLESNFLKDHDAKEGDMFDDPKLDKLWNKAQSSGKFSSEELLSLKKEFQHHKDKIHEYNLLMDTVSRTEEIHKNVISPLEGDVKEHELQKKHTDLKQKMRDVNQGFERLRKLSHEGFTEDSEFREPRVIELWEAAKRANLSKDELDSLKEELHHFETKVEKHGHYQEQLELSHQKLLHVESLGDKEHIKKVQSKYNTLSEKTKEIGYKMKKHMQDLSNKISRQGLRHNEL</sequence>
<dbReference type="OMA" id="QEFEHHQ"/>
<dbReference type="InterPro" id="IPR037999">
    <property type="entry name" value="RAP_D3"/>
</dbReference>
<evidence type="ECO:0000259" key="3">
    <source>
        <dbReference type="Pfam" id="PF06400"/>
    </source>
</evidence>
<dbReference type="GO" id="GO:0002091">
    <property type="term" value="P:negative regulation of receptor internalization"/>
    <property type="evidence" value="ECO:0007669"/>
    <property type="project" value="TreeGrafter"/>
</dbReference>
<dbReference type="Pfam" id="PF06401">
    <property type="entry name" value="Alpha-2-MRAP_C"/>
    <property type="match status" value="1"/>
</dbReference>
<feature type="coiled-coil region" evidence="1">
    <location>
        <begin position="248"/>
        <end position="275"/>
    </location>
</feature>
<dbReference type="PANTHER" id="PTHR16560:SF2">
    <property type="entry name" value="ALPHA-2-MACROGLOBULIN RECEPTOR-ASSOCIATED PROTEIN"/>
    <property type="match status" value="1"/>
</dbReference>
<dbReference type="InterPro" id="IPR009066">
    <property type="entry name" value="MG_RAP_rcpt_1"/>
</dbReference>
<dbReference type="Proteomes" id="UP000261620">
    <property type="component" value="Unplaced"/>
</dbReference>
<evidence type="ECO:0000256" key="2">
    <source>
        <dbReference type="SAM" id="SignalP"/>
    </source>
</evidence>
<dbReference type="PANTHER" id="PTHR16560">
    <property type="entry name" value="ALPHA-2-MACROGLOBULIN RECEPTOR-ASSOCIATED PROTEIN"/>
    <property type="match status" value="1"/>
</dbReference>
<dbReference type="InterPro" id="IPR010483">
    <property type="entry name" value="Alpha_2_MRAP_C"/>
</dbReference>
<dbReference type="InterPro" id="IPR038001">
    <property type="entry name" value="RAP_D2"/>
</dbReference>
<evidence type="ECO:0000313" key="5">
    <source>
        <dbReference type="Ensembl" id="ENSMMOP00000009277.1"/>
    </source>
</evidence>
<dbReference type="GO" id="GO:0008201">
    <property type="term" value="F:heparin binding"/>
    <property type="evidence" value="ECO:0007669"/>
    <property type="project" value="InterPro"/>
</dbReference>
<dbReference type="Ensembl" id="ENSMMOT00000009443.1">
    <property type="protein sequence ID" value="ENSMMOP00000009277.1"/>
    <property type="gene ID" value="ENSMMOG00000007181.1"/>
</dbReference>
<feature type="domain" description="Alpha-2-macroglobulin receptor-associated protein" evidence="3">
    <location>
        <begin position="17"/>
        <end position="115"/>
    </location>
</feature>
<dbReference type="CDD" id="cd14807">
    <property type="entry name" value="RAP_D2"/>
    <property type="match status" value="1"/>
</dbReference>
<evidence type="ECO:0000313" key="6">
    <source>
        <dbReference type="Proteomes" id="UP000261620"/>
    </source>
</evidence>
<feature type="chain" id="PRO_5018563969" evidence="2">
    <location>
        <begin position="19"/>
        <end position="347"/>
    </location>
</feature>
<keyword evidence="1" id="KW-0175">Coiled coil</keyword>
<reference evidence="5" key="2">
    <citation type="submission" date="2025-09" db="UniProtKB">
        <authorList>
            <consortium name="Ensembl"/>
        </authorList>
    </citation>
    <scope>IDENTIFICATION</scope>
</reference>
<dbReference type="GO" id="GO:0005793">
    <property type="term" value="C:endoplasmic reticulum-Golgi intermediate compartment"/>
    <property type="evidence" value="ECO:0007669"/>
    <property type="project" value="TreeGrafter"/>
</dbReference>
<dbReference type="GO" id="GO:0010916">
    <property type="term" value="P:negative regulation of very-low-density lipoprotein particle clearance"/>
    <property type="evidence" value="ECO:0007669"/>
    <property type="project" value="TreeGrafter"/>
</dbReference>
<dbReference type="Pfam" id="PF06400">
    <property type="entry name" value="Alpha-2-MRAP_N"/>
    <property type="match status" value="1"/>
</dbReference>
<keyword evidence="2" id="KW-0732">Signal</keyword>
<dbReference type="GO" id="GO:0005886">
    <property type="term" value="C:plasma membrane"/>
    <property type="evidence" value="ECO:0007669"/>
    <property type="project" value="TreeGrafter"/>
</dbReference>
<accession>A0A3Q3WB98</accession>
<dbReference type="GO" id="GO:0050750">
    <property type="term" value="F:low-density lipoprotein particle receptor binding"/>
    <property type="evidence" value="ECO:0007669"/>
    <property type="project" value="InterPro"/>
</dbReference>
<feature type="domain" description="Alpha-2-macroglobulin RAP C-terminal" evidence="4">
    <location>
        <begin position="134"/>
        <end position="347"/>
    </location>
</feature>
<dbReference type="GO" id="GO:0035473">
    <property type="term" value="F:lipase binding"/>
    <property type="evidence" value="ECO:0007669"/>
    <property type="project" value="TreeGrafter"/>
</dbReference>
<dbReference type="Gene3D" id="1.20.81.10">
    <property type="entry name" value="RAP domain"/>
    <property type="match status" value="3"/>
</dbReference>
<keyword evidence="6" id="KW-1185">Reference proteome</keyword>
<evidence type="ECO:0000256" key="1">
    <source>
        <dbReference type="SAM" id="Coils"/>
    </source>
</evidence>
<dbReference type="GO" id="GO:0005768">
    <property type="term" value="C:endosome"/>
    <property type="evidence" value="ECO:0007669"/>
    <property type="project" value="TreeGrafter"/>
</dbReference>
<dbReference type="GO" id="GO:0070326">
    <property type="term" value="F:very-low-density lipoprotein particle receptor binding"/>
    <property type="evidence" value="ECO:0007669"/>
    <property type="project" value="TreeGrafter"/>
</dbReference>
<dbReference type="AlphaFoldDB" id="A0A3Q3WB98"/>
<dbReference type="CDD" id="cd14806">
    <property type="entry name" value="RAP_D1"/>
    <property type="match status" value="1"/>
</dbReference>
<dbReference type="SUPFAM" id="SSF47045">
    <property type="entry name" value="RAP domain-like"/>
    <property type="match status" value="3"/>
</dbReference>
<dbReference type="GO" id="GO:0005801">
    <property type="term" value="C:cis-Golgi network"/>
    <property type="evidence" value="ECO:0007669"/>
    <property type="project" value="TreeGrafter"/>
</dbReference>
<dbReference type="STRING" id="94237.ENSMMOP00000009277"/>
<reference evidence="5" key="1">
    <citation type="submission" date="2025-08" db="UniProtKB">
        <authorList>
            <consortium name="Ensembl"/>
        </authorList>
    </citation>
    <scope>IDENTIFICATION</scope>
</reference>
<dbReference type="CDD" id="cd14808">
    <property type="entry name" value="RAP_D3"/>
    <property type="match status" value="1"/>
</dbReference>
<dbReference type="InterPro" id="IPR038003">
    <property type="entry name" value="A2-macroglobuin_RAP"/>
</dbReference>
<dbReference type="GO" id="GO:0048019">
    <property type="term" value="F:receptor antagonist activity"/>
    <property type="evidence" value="ECO:0007669"/>
    <property type="project" value="InterPro"/>
</dbReference>
<dbReference type="GO" id="GO:0048237">
    <property type="term" value="C:rough endoplasmic reticulum lumen"/>
    <property type="evidence" value="ECO:0007669"/>
    <property type="project" value="TreeGrafter"/>
</dbReference>